<dbReference type="STRING" id="1081102.A0A167S1Y1"/>
<dbReference type="InterPro" id="IPR003593">
    <property type="entry name" value="AAA+_ATPase"/>
</dbReference>
<dbReference type="InterPro" id="IPR027417">
    <property type="entry name" value="P-loop_NTPase"/>
</dbReference>
<feature type="domain" description="AAA+ ATPase" evidence="2">
    <location>
        <begin position="658"/>
        <end position="796"/>
    </location>
</feature>
<feature type="compositionally biased region" description="Basic and acidic residues" evidence="1">
    <location>
        <begin position="20"/>
        <end position="37"/>
    </location>
</feature>
<proteinExistence type="predicted"/>
<feature type="region of interest" description="Disordered" evidence="1">
    <location>
        <begin position="828"/>
        <end position="850"/>
    </location>
</feature>
<dbReference type="Pfam" id="PF00004">
    <property type="entry name" value="AAA"/>
    <property type="match status" value="1"/>
</dbReference>
<feature type="region of interest" description="Disordered" evidence="1">
    <location>
        <begin position="15"/>
        <end position="94"/>
    </location>
</feature>
<sequence length="850" mass="93430">MASVDMKDEKITAAVALRPAPDKTVVHANDGDREQKGVTDAVTASQEEADDSEAFEKIEMPSSAGTNANTSKVAEDTSPVRAEGTNGNGSKNEEDAADVAAGMACEIKDLYQKWDAHHQNFYWYESPTPDANTLPVRGASPLATETAPMAKYAIIMRHLQRKEPLRCKAGIHSLVVQSPLLRRVLQINLRGYPNIALTAPCMVFRPPFAPLVHTWSSLEAACWDKHYDAATRAHVRLLRQCLFPSVRSTFTRIRSFPPGGYISYDFLWAIFKPGCTVLTTRYGQLCAMRLVEGTYTQHERLGPVFELTCERVEHDGVRFGWETVRLPLESFPCSEPIDRLVAYPLDYHKAQPPETIRTLLLDRGGRFKQLAAGWHHRTYTGPALDTASEHGPRSVRVTGRIVVDTRAYARYSSGGDNDDNDNGMPVLRPLEAPRDTPPLMVDYYADCIHDDSEFQNMYGLGGHRKGHCMYPPSPGRQRDRSPAPDPLRAGYDVALFGEGGGQSDSACRSDSFSDFDSDSDSDGASNSDGDSDSDSDAGRRGGKHGGGGRANKDKGEADTLFQLRARKRKLPLSLDGDQFMLCPPTVRGFALDSHAWLEFYVDRVAYIDVDDYAMNCLVLPAGHKDSIDQITCGQDMAHGRWNRTHTCSASFSPCGKKCGLAFLLSGPPGTGKTLTARALAEELRRPIVVLHMDDHGGCTEGEMAFVVSRMGTLASRWRAVLVLDRCDALLGGSSGGGEEDAPSALTKNNPLVSVALRALAAFSGILFLTVNNAAAAVAARLEAACEDRVFLHLAYPPLNTRARYCIWKQLFHRKEGDDSRESYYEGCRRVDRDGDSDGDKGQKDLKLRIR</sequence>
<dbReference type="AlphaFoldDB" id="A0A167S1Y1"/>
<comment type="caution">
    <text evidence="3">The sequence shown here is derived from an EMBL/GenBank/DDBJ whole genome shotgun (WGS) entry which is preliminary data.</text>
</comment>
<dbReference type="InterPro" id="IPR054289">
    <property type="entry name" value="DUF7025"/>
</dbReference>
<dbReference type="PANTHER" id="PTHR46411:SF3">
    <property type="entry name" value="AAA+ ATPASE DOMAIN-CONTAINING PROTEIN"/>
    <property type="match status" value="1"/>
</dbReference>
<evidence type="ECO:0000256" key="1">
    <source>
        <dbReference type="SAM" id="MobiDB-lite"/>
    </source>
</evidence>
<organism evidence="3 4">
    <name type="scientific">Niveomyces insectorum RCEF 264</name>
    <dbReference type="NCBI Taxonomy" id="1081102"/>
    <lineage>
        <taxon>Eukaryota</taxon>
        <taxon>Fungi</taxon>
        <taxon>Dikarya</taxon>
        <taxon>Ascomycota</taxon>
        <taxon>Pezizomycotina</taxon>
        <taxon>Sordariomycetes</taxon>
        <taxon>Hypocreomycetidae</taxon>
        <taxon>Hypocreales</taxon>
        <taxon>Cordycipitaceae</taxon>
        <taxon>Niveomyces</taxon>
    </lineage>
</organism>
<dbReference type="OrthoDB" id="10042665at2759"/>
<dbReference type="SUPFAM" id="SSF52540">
    <property type="entry name" value="P-loop containing nucleoside triphosphate hydrolases"/>
    <property type="match status" value="1"/>
</dbReference>
<dbReference type="GO" id="GO:0005524">
    <property type="term" value="F:ATP binding"/>
    <property type="evidence" value="ECO:0007669"/>
    <property type="project" value="InterPro"/>
</dbReference>
<name>A0A167S1Y1_9HYPO</name>
<reference evidence="3 4" key="1">
    <citation type="journal article" date="2016" name="Genome Biol. Evol.">
        <title>Divergent and convergent evolution of fungal pathogenicity.</title>
        <authorList>
            <person name="Shang Y."/>
            <person name="Xiao G."/>
            <person name="Zheng P."/>
            <person name="Cen K."/>
            <person name="Zhan S."/>
            <person name="Wang C."/>
        </authorList>
    </citation>
    <scope>NUCLEOTIDE SEQUENCE [LARGE SCALE GENOMIC DNA]</scope>
    <source>
        <strain evidence="3 4">RCEF 264</strain>
    </source>
</reference>
<dbReference type="GO" id="GO:0016887">
    <property type="term" value="F:ATP hydrolysis activity"/>
    <property type="evidence" value="ECO:0007669"/>
    <property type="project" value="InterPro"/>
</dbReference>
<dbReference type="EMBL" id="AZHD01000011">
    <property type="protein sequence ID" value="OAA59153.1"/>
    <property type="molecule type" value="Genomic_DNA"/>
</dbReference>
<evidence type="ECO:0000313" key="3">
    <source>
        <dbReference type="EMBL" id="OAA59153.1"/>
    </source>
</evidence>
<dbReference type="Pfam" id="PF22942">
    <property type="entry name" value="DUF7025"/>
    <property type="match status" value="1"/>
</dbReference>
<feature type="region of interest" description="Disordered" evidence="1">
    <location>
        <begin position="411"/>
        <end position="433"/>
    </location>
</feature>
<feature type="compositionally biased region" description="Polar residues" evidence="1">
    <location>
        <begin position="63"/>
        <end position="72"/>
    </location>
</feature>
<gene>
    <name evidence="3" type="ORF">SPI_06355</name>
</gene>
<keyword evidence="4" id="KW-1185">Reference proteome</keyword>
<feature type="region of interest" description="Disordered" evidence="1">
    <location>
        <begin position="468"/>
        <end position="556"/>
    </location>
</feature>
<dbReference type="Gene3D" id="3.40.50.300">
    <property type="entry name" value="P-loop containing nucleotide triphosphate hydrolases"/>
    <property type="match status" value="1"/>
</dbReference>
<dbReference type="Proteomes" id="UP000076874">
    <property type="component" value="Unassembled WGS sequence"/>
</dbReference>
<evidence type="ECO:0000259" key="2">
    <source>
        <dbReference type="SMART" id="SM00382"/>
    </source>
</evidence>
<dbReference type="InterPro" id="IPR003959">
    <property type="entry name" value="ATPase_AAA_core"/>
</dbReference>
<protein>
    <submittedName>
        <fullName evidence="3">ATPase, AAA-type, core</fullName>
    </submittedName>
</protein>
<evidence type="ECO:0000313" key="4">
    <source>
        <dbReference type="Proteomes" id="UP000076874"/>
    </source>
</evidence>
<dbReference type="PANTHER" id="PTHR46411">
    <property type="entry name" value="FAMILY ATPASE, PUTATIVE-RELATED"/>
    <property type="match status" value="1"/>
</dbReference>
<accession>A0A167S1Y1</accession>
<dbReference type="SMART" id="SM00382">
    <property type="entry name" value="AAA"/>
    <property type="match status" value="1"/>
</dbReference>
<feature type="compositionally biased region" description="Low complexity" evidence="1">
    <location>
        <begin position="503"/>
        <end position="512"/>
    </location>
</feature>